<dbReference type="Proteomes" id="UP001343257">
    <property type="component" value="Unassembled WGS sequence"/>
</dbReference>
<keyword evidence="3" id="KW-1185">Reference proteome</keyword>
<dbReference type="SUPFAM" id="SSF53067">
    <property type="entry name" value="Actin-like ATPase domain"/>
    <property type="match status" value="2"/>
</dbReference>
<dbReference type="RefSeq" id="WP_328275119.1">
    <property type="nucleotide sequence ID" value="NZ_JARTLD010000005.1"/>
</dbReference>
<evidence type="ECO:0000313" key="2">
    <source>
        <dbReference type="EMBL" id="MED5016177.1"/>
    </source>
</evidence>
<evidence type="ECO:0000259" key="1">
    <source>
        <dbReference type="Pfam" id="PF01869"/>
    </source>
</evidence>
<dbReference type="Pfam" id="PF01869">
    <property type="entry name" value="BcrAD_BadFG"/>
    <property type="match status" value="1"/>
</dbReference>
<feature type="domain" description="ATPase BadF/BadG/BcrA/BcrD type" evidence="1">
    <location>
        <begin position="15"/>
        <end position="268"/>
    </location>
</feature>
<gene>
    <name evidence="2" type="ORF">P9847_02530</name>
</gene>
<dbReference type="InterPro" id="IPR043129">
    <property type="entry name" value="ATPase_NBD"/>
</dbReference>
<dbReference type="InterPro" id="IPR002731">
    <property type="entry name" value="ATPase_BadF"/>
</dbReference>
<comment type="caution">
    <text evidence="2">The sequence shown here is derived from an EMBL/GenBank/DDBJ whole genome shotgun (WGS) entry which is preliminary data.</text>
</comment>
<dbReference type="PANTHER" id="PTHR43190">
    <property type="entry name" value="N-ACETYL-D-GLUCOSAMINE KINASE"/>
    <property type="match status" value="1"/>
</dbReference>
<name>A0ABU6PN03_9BACL</name>
<reference evidence="2 3" key="1">
    <citation type="submission" date="2023-03" db="EMBL/GenBank/DDBJ databases">
        <title>Bacillus Genome Sequencing.</title>
        <authorList>
            <person name="Dunlap C."/>
        </authorList>
    </citation>
    <scope>NUCLEOTIDE SEQUENCE [LARGE SCALE GENOMIC DNA]</scope>
    <source>
        <strain evidence="2 3">NRS-52</strain>
    </source>
</reference>
<dbReference type="PANTHER" id="PTHR43190:SF3">
    <property type="entry name" value="N-ACETYL-D-GLUCOSAMINE KINASE"/>
    <property type="match status" value="1"/>
</dbReference>
<dbReference type="EMBL" id="JARTLD010000005">
    <property type="protein sequence ID" value="MED5016177.1"/>
    <property type="molecule type" value="Genomic_DNA"/>
</dbReference>
<sequence length="332" mass="35820">MPERGGTPVGFCLSVDGGGTKIVAVLFDHDWNCLAVGRSGPINPNFTKLESVEANMEACIRECLGDRPRLTLDAVYVAMPGPVELLMEVIRKYADISEMHTFSEGYMCLLAGIQRQQGIVALAGTGSGVFGVRGGKETHLGGWGSHLGDEGSGYDIGRQGMMAAIHSFEGRGPVTMLQDLVMERWQLSHMWDIIPVIYGTPSTREVIASCSLLVSRAAAAGDEVAQRIFAAAGESLAVQVLALMSRDSFPGRSWVMSAGSVWKGHPLMFAKFKAALHAGQPEVAAALPLFEPVMGGVVQEAMRMETGEGVSEPIMQRLMTTFQTFLYQTDYR</sequence>
<dbReference type="Gene3D" id="3.30.420.40">
    <property type="match status" value="2"/>
</dbReference>
<protein>
    <submittedName>
        <fullName evidence="2">BadF/BadG/BcrA/BcrD ATPase family protein</fullName>
    </submittedName>
</protein>
<evidence type="ECO:0000313" key="3">
    <source>
        <dbReference type="Proteomes" id="UP001343257"/>
    </source>
</evidence>
<proteinExistence type="predicted"/>
<accession>A0ABU6PN03</accession>
<dbReference type="InterPro" id="IPR052519">
    <property type="entry name" value="Euk-type_GlcNAc_Kinase"/>
</dbReference>
<organism evidence="2 3">
    <name type="scientific">Paenibacillus chibensis</name>
    <dbReference type="NCBI Taxonomy" id="59846"/>
    <lineage>
        <taxon>Bacteria</taxon>
        <taxon>Bacillati</taxon>
        <taxon>Bacillota</taxon>
        <taxon>Bacilli</taxon>
        <taxon>Bacillales</taxon>
        <taxon>Paenibacillaceae</taxon>
        <taxon>Paenibacillus</taxon>
    </lineage>
</organism>
<dbReference type="CDD" id="cd24007">
    <property type="entry name" value="ASKHA_NBD_eukNAGK-like"/>
    <property type="match status" value="1"/>
</dbReference>